<evidence type="ECO:0000313" key="3">
    <source>
        <dbReference type="EMBL" id="SVA33374.1"/>
    </source>
</evidence>
<keyword evidence="1" id="KW-1133">Transmembrane helix</keyword>
<dbReference type="Pfam" id="PF02397">
    <property type="entry name" value="Bac_transf"/>
    <property type="match status" value="1"/>
</dbReference>
<protein>
    <recommendedName>
        <fullName evidence="2">Bacterial sugar transferase domain-containing protein</fullName>
    </recommendedName>
</protein>
<feature type="domain" description="Bacterial sugar transferase" evidence="2">
    <location>
        <begin position="1"/>
        <end position="176"/>
    </location>
</feature>
<dbReference type="AlphaFoldDB" id="A0A381UZJ6"/>
<evidence type="ECO:0000259" key="2">
    <source>
        <dbReference type="Pfam" id="PF02397"/>
    </source>
</evidence>
<keyword evidence="1" id="KW-0472">Membrane</keyword>
<accession>A0A381UZJ6</accession>
<feature type="transmembrane region" description="Helical" evidence="1">
    <location>
        <begin position="167"/>
        <end position="186"/>
    </location>
</feature>
<proteinExistence type="predicted"/>
<gene>
    <name evidence="3" type="ORF">METZ01_LOCUS86228</name>
</gene>
<name>A0A381UZJ6_9ZZZZ</name>
<dbReference type="PANTHER" id="PTHR30576">
    <property type="entry name" value="COLANIC BIOSYNTHESIS UDP-GLUCOSE LIPID CARRIER TRANSFERASE"/>
    <property type="match status" value="1"/>
</dbReference>
<sequence length="207" mass="24364">MLIILSPLLLLISICSLLFQGLPIIFKQERVGFKFGYFYVYKFRTMNINNDNLFITVAGDSRITPWGKILRFFKLDELPQLWNIVKGDMRFIGPRPEIPKYCSQTNFYFLNDIYPGLSDYSSILLRNENVILRKIGGKKPYETLLKLKIDLAVLYSKNKSFWLDFKLTILTFIAIIIPNIATRIILNFTISKKLPKWYDFVYTTIYK</sequence>
<dbReference type="InterPro" id="IPR003362">
    <property type="entry name" value="Bact_transf"/>
</dbReference>
<dbReference type="EMBL" id="UINC01007447">
    <property type="protein sequence ID" value="SVA33374.1"/>
    <property type="molecule type" value="Genomic_DNA"/>
</dbReference>
<evidence type="ECO:0000256" key="1">
    <source>
        <dbReference type="SAM" id="Phobius"/>
    </source>
</evidence>
<reference evidence="3" key="1">
    <citation type="submission" date="2018-05" db="EMBL/GenBank/DDBJ databases">
        <authorList>
            <person name="Lanie J.A."/>
            <person name="Ng W.-L."/>
            <person name="Kazmierczak K.M."/>
            <person name="Andrzejewski T.M."/>
            <person name="Davidsen T.M."/>
            <person name="Wayne K.J."/>
            <person name="Tettelin H."/>
            <person name="Glass J.I."/>
            <person name="Rusch D."/>
            <person name="Podicherti R."/>
            <person name="Tsui H.-C.T."/>
            <person name="Winkler M.E."/>
        </authorList>
    </citation>
    <scope>NUCLEOTIDE SEQUENCE</scope>
</reference>
<dbReference type="GO" id="GO:0016780">
    <property type="term" value="F:phosphotransferase activity, for other substituted phosphate groups"/>
    <property type="evidence" value="ECO:0007669"/>
    <property type="project" value="TreeGrafter"/>
</dbReference>
<organism evidence="3">
    <name type="scientific">marine metagenome</name>
    <dbReference type="NCBI Taxonomy" id="408172"/>
    <lineage>
        <taxon>unclassified sequences</taxon>
        <taxon>metagenomes</taxon>
        <taxon>ecological metagenomes</taxon>
    </lineage>
</organism>
<keyword evidence="1" id="KW-0812">Transmembrane</keyword>
<dbReference type="PANTHER" id="PTHR30576:SF0">
    <property type="entry name" value="UNDECAPRENYL-PHOSPHATE N-ACETYLGALACTOSAMINYL 1-PHOSPHATE TRANSFERASE-RELATED"/>
    <property type="match status" value="1"/>
</dbReference>